<comment type="caution">
    <text evidence="5">The sequence shown here is derived from an EMBL/GenBank/DDBJ whole genome shotgun (WGS) entry which is preliminary data.</text>
</comment>
<dbReference type="SMART" id="SM00382">
    <property type="entry name" value="AAA"/>
    <property type="match status" value="1"/>
</dbReference>
<dbReference type="InterPro" id="IPR003593">
    <property type="entry name" value="AAA+_ATPase"/>
</dbReference>
<name>A0A2P5P886_9CHLR</name>
<evidence type="ECO:0000256" key="2">
    <source>
        <dbReference type="ARBA" id="ARBA00022448"/>
    </source>
</evidence>
<evidence type="ECO:0000313" key="5">
    <source>
        <dbReference type="EMBL" id="PPD58504.1"/>
    </source>
</evidence>
<dbReference type="EMBL" id="JQAN02000006">
    <property type="protein sequence ID" value="PPD58504.1"/>
    <property type="molecule type" value="Genomic_DNA"/>
</dbReference>
<comment type="similarity">
    <text evidence="1">Belongs to the ABC transporter superfamily.</text>
</comment>
<gene>
    <name evidence="5" type="ORF">JP09_001050</name>
</gene>
<dbReference type="OrthoDB" id="9804819at2"/>
<dbReference type="InterPro" id="IPR027417">
    <property type="entry name" value="P-loop_NTPase"/>
</dbReference>
<protein>
    <submittedName>
        <fullName evidence="5">ABC transporter ATP-binding protein</fullName>
    </submittedName>
</protein>
<dbReference type="PANTHER" id="PTHR43335">
    <property type="entry name" value="ABC TRANSPORTER, ATP-BINDING PROTEIN"/>
    <property type="match status" value="1"/>
</dbReference>
<dbReference type="GO" id="GO:0005524">
    <property type="term" value="F:ATP binding"/>
    <property type="evidence" value="ECO:0007669"/>
    <property type="project" value="UniProtKB-KW"/>
</dbReference>
<evidence type="ECO:0000313" key="6">
    <source>
        <dbReference type="Proteomes" id="UP000235653"/>
    </source>
</evidence>
<accession>A0A2P5P886</accession>
<proteinExistence type="inferred from homology"/>
<keyword evidence="4 5" id="KW-0067">ATP-binding</keyword>
<dbReference type="InterPro" id="IPR003439">
    <property type="entry name" value="ABC_transporter-like_ATP-bd"/>
</dbReference>
<dbReference type="GO" id="GO:0016887">
    <property type="term" value="F:ATP hydrolysis activity"/>
    <property type="evidence" value="ECO:0007669"/>
    <property type="project" value="InterPro"/>
</dbReference>
<keyword evidence="3" id="KW-0547">Nucleotide-binding</keyword>
<dbReference type="Proteomes" id="UP000235653">
    <property type="component" value="Unassembled WGS sequence"/>
</dbReference>
<dbReference type="PROSITE" id="PS50893">
    <property type="entry name" value="ABC_TRANSPORTER_2"/>
    <property type="match status" value="1"/>
</dbReference>
<evidence type="ECO:0000256" key="4">
    <source>
        <dbReference type="ARBA" id="ARBA00022840"/>
    </source>
</evidence>
<dbReference type="SUPFAM" id="SSF52540">
    <property type="entry name" value="P-loop containing nucleoside triphosphate hydrolases"/>
    <property type="match status" value="1"/>
</dbReference>
<dbReference type="Gene3D" id="3.40.50.300">
    <property type="entry name" value="P-loop containing nucleotide triphosphate hydrolases"/>
    <property type="match status" value="1"/>
</dbReference>
<dbReference type="AlphaFoldDB" id="A0A2P5P886"/>
<evidence type="ECO:0000256" key="1">
    <source>
        <dbReference type="ARBA" id="ARBA00005417"/>
    </source>
</evidence>
<sequence>MTPEISPHLNGDVILRTSGLTKYFGTLAAVKNLNLELRKGEVFGFLGPNGAGKSTTVGMLLNLIAPTAGEIEIFGLKLEEHRWPILRRIGAIIEEPAFYPYLSGWDNLEALSKSIGDVPLTKIKEVLERVNLFDRSRDRYQTYSMGMKQRLGIAAALLRDPELIILDEPTNGLDPAGTKEIRDLIPELAHENRAVFLCSHLLHEVELVCDRVAIIKKGNMIANAQVRELLTTGQVLQVRVVDSDITAASDVLKNLPWIHSVKSENGYLVVDAPKESGAQVNKALAEKNIFASEIVPHVASLEDIFLELTGGESHD</sequence>
<organism evidence="5 6">
    <name type="scientific">Dehalogenimonas etheniformans</name>
    <dbReference type="NCBI Taxonomy" id="1536648"/>
    <lineage>
        <taxon>Bacteria</taxon>
        <taxon>Bacillati</taxon>
        <taxon>Chloroflexota</taxon>
        <taxon>Dehalococcoidia</taxon>
        <taxon>Dehalococcoidales</taxon>
        <taxon>Dehalococcoidaceae</taxon>
        <taxon>Dehalogenimonas</taxon>
    </lineage>
</organism>
<dbReference type="Pfam" id="PF00005">
    <property type="entry name" value="ABC_tran"/>
    <property type="match status" value="1"/>
</dbReference>
<dbReference type="PANTHER" id="PTHR43335:SF4">
    <property type="entry name" value="ABC TRANSPORTER, ATP-BINDING PROTEIN"/>
    <property type="match status" value="1"/>
</dbReference>
<keyword evidence="6" id="KW-1185">Reference proteome</keyword>
<keyword evidence="2" id="KW-0813">Transport</keyword>
<reference evidence="5 6" key="1">
    <citation type="journal article" date="2017" name="ISME J.">
        <title>Grape pomace compost harbors organohalide-respiring Dehalogenimonas species with novel reductive dehalogenase genes.</title>
        <authorList>
            <person name="Yang Y."/>
            <person name="Higgins S.A."/>
            <person name="Yan J."/>
            <person name="Simsir B."/>
            <person name="Chourey K."/>
            <person name="Iyer R."/>
            <person name="Hettich R.L."/>
            <person name="Baldwin B."/>
            <person name="Ogles D.M."/>
            <person name="Loffler F.E."/>
        </authorList>
    </citation>
    <scope>NUCLEOTIDE SEQUENCE [LARGE SCALE GENOMIC DNA]</scope>
    <source>
        <strain evidence="5 6">GP</strain>
    </source>
</reference>
<dbReference type="RefSeq" id="WP_102329988.1">
    <property type="nucleotide sequence ID" value="NZ_CP058566.2"/>
</dbReference>
<evidence type="ECO:0000256" key="3">
    <source>
        <dbReference type="ARBA" id="ARBA00022741"/>
    </source>
</evidence>